<proteinExistence type="predicted"/>
<dbReference type="InterPro" id="IPR011006">
    <property type="entry name" value="CheY-like_superfamily"/>
</dbReference>
<dbReference type="SUPFAM" id="SSF52172">
    <property type="entry name" value="CheY-like"/>
    <property type="match status" value="1"/>
</dbReference>
<keyword evidence="11" id="KW-1185">Reference proteome</keyword>
<dbReference type="SMART" id="SM00862">
    <property type="entry name" value="Trans_reg_C"/>
    <property type="match status" value="1"/>
</dbReference>
<protein>
    <submittedName>
        <fullName evidence="10">Two component transcriptional regulator, winged helix family</fullName>
    </submittedName>
</protein>
<keyword evidence="1 6" id="KW-0597">Phosphoprotein</keyword>
<dbReference type="CDD" id="cd17574">
    <property type="entry name" value="REC_OmpR"/>
    <property type="match status" value="1"/>
</dbReference>
<evidence type="ECO:0000256" key="7">
    <source>
        <dbReference type="PROSITE-ProRule" id="PRU01091"/>
    </source>
</evidence>
<feature type="modified residue" description="4-aspartylphosphate" evidence="6">
    <location>
        <position position="57"/>
    </location>
</feature>
<dbReference type="InterPro" id="IPR001789">
    <property type="entry name" value="Sig_transdc_resp-reg_receiver"/>
</dbReference>
<evidence type="ECO:0000256" key="6">
    <source>
        <dbReference type="PROSITE-ProRule" id="PRU00169"/>
    </source>
</evidence>
<feature type="domain" description="Response regulatory" evidence="8">
    <location>
        <begin position="7"/>
        <end position="122"/>
    </location>
</feature>
<dbReference type="InterPro" id="IPR016032">
    <property type="entry name" value="Sig_transdc_resp-reg_C-effctor"/>
</dbReference>
<dbReference type="SUPFAM" id="SSF46894">
    <property type="entry name" value="C-terminal effector domain of the bipartite response regulators"/>
    <property type="match status" value="1"/>
</dbReference>
<dbReference type="OrthoDB" id="9793321at2"/>
<dbReference type="GO" id="GO:0032993">
    <property type="term" value="C:protein-DNA complex"/>
    <property type="evidence" value="ECO:0007669"/>
    <property type="project" value="TreeGrafter"/>
</dbReference>
<keyword evidence="3" id="KW-0805">Transcription regulation</keyword>
<feature type="domain" description="OmpR/PhoB-type" evidence="9">
    <location>
        <begin position="136"/>
        <end position="235"/>
    </location>
</feature>
<gene>
    <name evidence="10" type="ORF">SAMN06296036_123104</name>
</gene>
<dbReference type="Gene3D" id="3.40.50.2300">
    <property type="match status" value="1"/>
</dbReference>
<keyword evidence="5" id="KW-0804">Transcription</keyword>
<evidence type="ECO:0000313" key="10">
    <source>
        <dbReference type="EMBL" id="SMF67172.1"/>
    </source>
</evidence>
<dbReference type="Pfam" id="PF00072">
    <property type="entry name" value="Response_reg"/>
    <property type="match status" value="1"/>
</dbReference>
<sequence>MTEAKKRILLVEDEPNLAFNIEFNLQSEGYEVVLASDGKEALECFRNEGPFTLIILDIMLPEINGFEVASIIRQEDKVTQILMLTARAAEKDVIQGLERGADDYMTKPFSFKELLLRIRRMADRSDLFSPGQKPANSKLSWGDITWDMDSLELNSSQGHHVLTVLEAKVLNEFVLNPETILTRKHLLSKVWGVNGNVETRTVDNFVMRLRKYIERNPSKPEYLKSVRGRGYKFCGDVNPEIGV</sequence>
<reference evidence="11" key="1">
    <citation type="submission" date="2017-04" db="EMBL/GenBank/DDBJ databases">
        <authorList>
            <person name="Varghese N."/>
            <person name="Submissions S."/>
        </authorList>
    </citation>
    <scope>NUCLEOTIDE SEQUENCE [LARGE SCALE GENOMIC DNA]</scope>
    <source>
        <strain evidence="11">RKEM611</strain>
    </source>
</reference>
<name>A0A1Y6CJJ3_9BACT</name>
<dbReference type="FunFam" id="3.40.50.2300:FF:000001">
    <property type="entry name" value="DNA-binding response regulator PhoB"/>
    <property type="match status" value="1"/>
</dbReference>
<dbReference type="AlphaFoldDB" id="A0A1Y6CJJ3"/>
<dbReference type="PANTHER" id="PTHR48111">
    <property type="entry name" value="REGULATOR OF RPOS"/>
    <property type="match status" value="1"/>
</dbReference>
<dbReference type="EMBL" id="FWZT01000023">
    <property type="protein sequence ID" value="SMF67172.1"/>
    <property type="molecule type" value="Genomic_DNA"/>
</dbReference>
<dbReference type="Gene3D" id="1.10.10.10">
    <property type="entry name" value="Winged helix-like DNA-binding domain superfamily/Winged helix DNA-binding domain"/>
    <property type="match status" value="1"/>
</dbReference>
<evidence type="ECO:0000256" key="4">
    <source>
        <dbReference type="ARBA" id="ARBA00023125"/>
    </source>
</evidence>
<keyword evidence="2" id="KW-0902">Two-component regulatory system</keyword>
<evidence type="ECO:0000259" key="8">
    <source>
        <dbReference type="PROSITE" id="PS50110"/>
    </source>
</evidence>
<evidence type="ECO:0000313" key="11">
    <source>
        <dbReference type="Proteomes" id="UP000192907"/>
    </source>
</evidence>
<evidence type="ECO:0000256" key="2">
    <source>
        <dbReference type="ARBA" id="ARBA00023012"/>
    </source>
</evidence>
<dbReference type="Gene3D" id="6.10.250.690">
    <property type="match status" value="1"/>
</dbReference>
<dbReference type="GO" id="GO:0006355">
    <property type="term" value="P:regulation of DNA-templated transcription"/>
    <property type="evidence" value="ECO:0007669"/>
    <property type="project" value="InterPro"/>
</dbReference>
<dbReference type="Proteomes" id="UP000192907">
    <property type="component" value="Unassembled WGS sequence"/>
</dbReference>
<keyword evidence="4 7" id="KW-0238">DNA-binding</keyword>
<evidence type="ECO:0000259" key="9">
    <source>
        <dbReference type="PROSITE" id="PS51755"/>
    </source>
</evidence>
<dbReference type="GO" id="GO:0000156">
    <property type="term" value="F:phosphorelay response regulator activity"/>
    <property type="evidence" value="ECO:0007669"/>
    <property type="project" value="TreeGrafter"/>
</dbReference>
<dbReference type="CDD" id="cd00383">
    <property type="entry name" value="trans_reg_C"/>
    <property type="match status" value="1"/>
</dbReference>
<dbReference type="InterPro" id="IPR039420">
    <property type="entry name" value="WalR-like"/>
</dbReference>
<dbReference type="PROSITE" id="PS51755">
    <property type="entry name" value="OMPR_PHOB"/>
    <property type="match status" value="1"/>
</dbReference>
<dbReference type="Pfam" id="PF00486">
    <property type="entry name" value="Trans_reg_C"/>
    <property type="match status" value="1"/>
</dbReference>
<feature type="DNA-binding region" description="OmpR/PhoB-type" evidence="7">
    <location>
        <begin position="136"/>
        <end position="235"/>
    </location>
</feature>
<dbReference type="GO" id="GO:0000976">
    <property type="term" value="F:transcription cis-regulatory region binding"/>
    <property type="evidence" value="ECO:0007669"/>
    <property type="project" value="TreeGrafter"/>
</dbReference>
<dbReference type="InterPro" id="IPR036388">
    <property type="entry name" value="WH-like_DNA-bd_sf"/>
</dbReference>
<dbReference type="GO" id="GO:0005829">
    <property type="term" value="C:cytosol"/>
    <property type="evidence" value="ECO:0007669"/>
    <property type="project" value="TreeGrafter"/>
</dbReference>
<dbReference type="PROSITE" id="PS50110">
    <property type="entry name" value="RESPONSE_REGULATORY"/>
    <property type="match status" value="1"/>
</dbReference>
<dbReference type="PANTHER" id="PTHR48111:SF21">
    <property type="entry name" value="DNA-BINDING DUAL MASTER TRANSCRIPTIONAL REGULATOR RPAA"/>
    <property type="match status" value="1"/>
</dbReference>
<dbReference type="InterPro" id="IPR001867">
    <property type="entry name" value="OmpR/PhoB-type_DNA-bd"/>
</dbReference>
<evidence type="ECO:0000256" key="5">
    <source>
        <dbReference type="ARBA" id="ARBA00023163"/>
    </source>
</evidence>
<dbReference type="SMART" id="SM00448">
    <property type="entry name" value="REC"/>
    <property type="match status" value="1"/>
</dbReference>
<organism evidence="10 11">
    <name type="scientific">Pseudobacteriovorax antillogorgiicola</name>
    <dbReference type="NCBI Taxonomy" id="1513793"/>
    <lineage>
        <taxon>Bacteria</taxon>
        <taxon>Pseudomonadati</taxon>
        <taxon>Bdellovibrionota</taxon>
        <taxon>Oligoflexia</taxon>
        <taxon>Oligoflexales</taxon>
        <taxon>Pseudobacteriovoracaceae</taxon>
        <taxon>Pseudobacteriovorax</taxon>
    </lineage>
</organism>
<dbReference type="RefSeq" id="WP_132323735.1">
    <property type="nucleotide sequence ID" value="NZ_FWZT01000023.1"/>
</dbReference>
<dbReference type="STRING" id="1513793.SAMN06296036_123104"/>
<evidence type="ECO:0000256" key="1">
    <source>
        <dbReference type="ARBA" id="ARBA00022553"/>
    </source>
</evidence>
<evidence type="ECO:0000256" key="3">
    <source>
        <dbReference type="ARBA" id="ARBA00023015"/>
    </source>
</evidence>
<accession>A0A1Y6CJJ3</accession>